<dbReference type="RefSeq" id="WP_377775112.1">
    <property type="nucleotide sequence ID" value="NZ_JBHUOQ010000004.1"/>
</dbReference>
<keyword evidence="2" id="KW-1185">Reference proteome</keyword>
<organism evidence="1 2">
    <name type="scientific">Corticicoccus populi</name>
    <dbReference type="NCBI Taxonomy" id="1812821"/>
    <lineage>
        <taxon>Bacteria</taxon>
        <taxon>Bacillati</taxon>
        <taxon>Bacillota</taxon>
        <taxon>Bacilli</taxon>
        <taxon>Bacillales</taxon>
        <taxon>Staphylococcaceae</taxon>
        <taxon>Corticicoccus</taxon>
    </lineage>
</organism>
<dbReference type="EMBL" id="JBHUOQ010000004">
    <property type="protein sequence ID" value="MFD2831156.1"/>
    <property type="molecule type" value="Genomic_DNA"/>
</dbReference>
<comment type="caution">
    <text evidence="1">The sequence shown here is derived from an EMBL/GenBank/DDBJ whole genome shotgun (WGS) entry which is preliminary data.</text>
</comment>
<proteinExistence type="predicted"/>
<protein>
    <submittedName>
        <fullName evidence="1">DUF1697 domain-containing protein</fullName>
    </submittedName>
</protein>
<name>A0ABW5WWG6_9STAP</name>
<reference evidence="2" key="1">
    <citation type="journal article" date="2019" name="Int. J. Syst. Evol. Microbiol.">
        <title>The Global Catalogue of Microorganisms (GCM) 10K type strain sequencing project: providing services to taxonomists for standard genome sequencing and annotation.</title>
        <authorList>
            <consortium name="The Broad Institute Genomics Platform"/>
            <consortium name="The Broad Institute Genome Sequencing Center for Infectious Disease"/>
            <person name="Wu L."/>
            <person name="Ma J."/>
        </authorList>
    </citation>
    <scope>NUCLEOTIDE SEQUENCE [LARGE SCALE GENOMIC DNA]</scope>
    <source>
        <strain evidence="2">KCTC 33575</strain>
    </source>
</reference>
<accession>A0ABW5WWG6</accession>
<sequence>MKYIVFLRGVMPTGKNKLKMADLRDLLNREGYHNVETYIQSGNVILDSDKDYDAVGRHIHQAVKEQLGPELPVVVKTVEEVQAIVDENPYKDEKYNNSVSFCTMYQESFDEDLKQAVEDLDYKDEYIEFGRHALFYYLPNGAHRSKITNNLLERKLKTALTSRNQNTMEKVLKKALGQ</sequence>
<dbReference type="PANTHER" id="PTHR36439">
    <property type="entry name" value="BLL4334 PROTEIN"/>
    <property type="match status" value="1"/>
</dbReference>
<dbReference type="Proteomes" id="UP001597519">
    <property type="component" value="Unassembled WGS sequence"/>
</dbReference>
<dbReference type="Gene3D" id="3.30.70.1280">
    <property type="entry name" value="SP0830-like domains"/>
    <property type="match status" value="1"/>
</dbReference>
<dbReference type="InterPro" id="IPR012545">
    <property type="entry name" value="DUF1697"/>
</dbReference>
<dbReference type="PANTHER" id="PTHR36439:SF1">
    <property type="entry name" value="DUF1697 DOMAIN-CONTAINING PROTEIN"/>
    <property type="match status" value="1"/>
</dbReference>
<dbReference type="Gene3D" id="3.30.70.1260">
    <property type="entry name" value="bacterial protein sp0830 like"/>
    <property type="match status" value="1"/>
</dbReference>
<dbReference type="Pfam" id="PF08002">
    <property type="entry name" value="DUF1697"/>
    <property type="match status" value="1"/>
</dbReference>
<dbReference type="PIRSF" id="PIRSF008502">
    <property type="entry name" value="UCP008502"/>
    <property type="match status" value="1"/>
</dbReference>
<evidence type="ECO:0000313" key="1">
    <source>
        <dbReference type="EMBL" id="MFD2831156.1"/>
    </source>
</evidence>
<evidence type="ECO:0000313" key="2">
    <source>
        <dbReference type="Proteomes" id="UP001597519"/>
    </source>
</evidence>
<dbReference type="SUPFAM" id="SSF160379">
    <property type="entry name" value="SP0830-like"/>
    <property type="match status" value="1"/>
</dbReference>
<gene>
    <name evidence="1" type="ORF">ACFSX4_11840</name>
</gene>